<evidence type="ECO:0000259" key="2">
    <source>
        <dbReference type="Pfam" id="PF12697"/>
    </source>
</evidence>
<feature type="signal peptide" evidence="1">
    <location>
        <begin position="1"/>
        <end position="17"/>
    </location>
</feature>
<reference evidence="3" key="2">
    <citation type="submission" date="2019-07" db="EMBL/GenBank/DDBJ databases">
        <authorList>
            <person name="Yang Y."/>
            <person name="Bocs S."/>
            <person name="Baudouin L."/>
        </authorList>
    </citation>
    <scope>NUCLEOTIDE SEQUENCE</scope>
    <source>
        <tissue evidence="3">Spear leaf of Hainan Tall coconut</tissue>
    </source>
</reference>
<comment type="caution">
    <text evidence="3">The sequence shown here is derived from an EMBL/GenBank/DDBJ whole genome shotgun (WGS) entry which is preliminary data.</text>
</comment>
<dbReference type="Proteomes" id="UP000797356">
    <property type="component" value="Chromosome 15"/>
</dbReference>
<proteinExistence type="predicted"/>
<dbReference type="InterPro" id="IPR029058">
    <property type="entry name" value="AB_hydrolase_fold"/>
</dbReference>
<sequence length="347" mass="39200">MLFRAAAVLLIILLGLAYQSIQPPPPKPCGSPDGPPITSPRIQLKDGRHLAYKEAGTPKEKAKYKIITAHGFGGTKENGLPVSQALVEELGIYFLSFDRAGYGESDPNPKRSVKSEAMDIEELADQLQIGPKFHVLGVSMGGYTVWGCLRYIPHRLAGAGLVVPVINYWWPSFPAELSKEVYGKILVGDRRSHWIAHHFPSLLYGWLTQKWFPSSALIGRHPDLFPEDDKEIFLKLQAMRNSAWDKPTQQGVHESLHRDLMVAFGKWEFDPMNISNPFPHNEGSVHIWQGYKDRICQVELQRYVSKKLPWIRYHEEPNGGHLFMLLDGYSDKIVKELLLGEKPSVSL</sequence>
<protein>
    <recommendedName>
        <fullName evidence="2">AB hydrolase-1 domain-containing protein</fullName>
    </recommendedName>
</protein>
<keyword evidence="4" id="KW-1185">Reference proteome</keyword>
<dbReference type="PANTHER" id="PTHR45763:SF63">
    <property type="entry name" value="ALPHA_BETA FOLD FAMILY PROTEIN, PUTATIVE, EXPRESSED-RELATED"/>
    <property type="match status" value="1"/>
</dbReference>
<dbReference type="Pfam" id="PF12697">
    <property type="entry name" value="Abhydrolase_6"/>
    <property type="match status" value="1"/>
</dbReference>
<evidence type="ECO:0000256" key="1">
    <source>
        <dbReference type="SAM" id="SignalP"/>
    </source>
</evidence>
<reference evidence="3" key="1">
    <citation type="journal article" date="2017" name="Gigascience">
        <title>The genome draft of coconut (Cocos nucifera).</title>
        <authorList>
            <person name="Xiao Y."/>
            <person name="Xu P."/>
            <person name="Fan H."/>
            <person name="Baudouin L."/>
            <person name="Xia W."/>
            <person name="Bocs S."/>
            <person name="Xu J."/>
            <person name="Li Q."/>
            <person name="Guo A."/>
            <person name="Zhou L."/>
            <person name="Li J."/>
            <person name="Wu Y."/>
            <person name="Ma Z."/>
            <person name="Armero A."/>
            <person name="Issali A.E."/>
            <person name="Liu N."/>
            <person name="Peng M."/>
            <person name="Yang Y."/>
        </authorList>
    </citation>
    <scope>NUCLEOTIDE SEQUENCE</scope>
    <source>
        <tissue evidence="3">Spear leaf of Hainan Tall coconut</tissue>
    </source>
</reference>
<dbReference type="AlphaFoldDB" id="A0A8K0IWM7"/>
<organism evidence="3 4">
    <name type="scientific">Cocos nucifera</name>
    <name type="common">Coconut palm</name>
    <dbReference type="NCBI Taxonomy" id="13894"/>
    <lineage>
        <taxon>Eukaryota</taxon>
        <taxon>Viridiplantae</taxon>
        <taxon>Streptophyta</taxon>
        <taxon>Embryophyta</taxon>
        <taxon>Tracheophyta</taxon>
        <taxon>Spermatophyta</taxon>
        <taxon>Magnoliopsida</taxon>
        <taxon>Liliopsida</taxon>
        <taxon>Arecaceae</taxon>
        <taxon>Arecoideae</taxon>
        <taxon>Cocoseae</taxon>
        <taxon>Attaleinae</taxon>
        <taxon>Cocos</taxon>
    </lineage>
</organism>
<dbReference type="PANTHER" id="PTHR45763">
    <property type="entry name" value="HYDROLASE, ALPHA/BETA FOLD FAMILY PROTEIN, EXPRESSED-RELATED"/>
    <property type="match status" value="1"/>
</dbReference>
<dbReference type="OrthoDB" id="294702at2759"/>
<accession>A0A8K0IWM7</accession>
<name>A0A8K0IWM7_COCNU</name>
<dbReference type="FunFam" id="3.40.50.1820:FF:000270">
    <property type="entry name" value="Alpha/beta-Hydrolases superfamily protein"/>
    <property type="match status" value="1"/>
</dbReference>
<evidence type="ECO:0000313" key="3">
    <source>
        <dbReference type="EMBL" id="KAG1369678.1"/>
    </source>
</evidence>
<dbReference type="SUPFAM" id="SSF53474">
    <property type="entry name" value="alpha/beta-Hydrolases"/>
    <property type="match status" value="1"/>
</dbReference>
<dbReference type="Gene3D" id="3.40.50.1820">
    <property type="entry name" value="alpha/beta hydrolase"/>
    <property type="match status" value="1"/>
</dbReference>
<dbReference type="EMBL" id="CM017886">
    <property type="protein sequence ID" value="KAG1369678.1"/>
    <property type="molecule type" value="Genomic_DNA"/>
</dbReference>
<evidence type="ECO:0000313" key="4">
    <source>
        <dbReference type="Proteomes" id="UP000797356"/>
    </source>
</evidence>
<gene>
    <name evidence="3" type="ORF">COCNU_15G000440</name>
</gene>
<dbReference type="InterPro" id="IPR000073">
    <property type="entry name" value="AB_hydrolase_1"/>
</dbReference>
<keyword evidence="1" id="KW-0732">Signal</keyword>
<feature type="chain" id="PRO_5035449577" description="AB hydrolase-1 domain-containing protein" evidence="1">
    <location>
        <begin position="18"/>
        <end position="347"/>
    </location>
</feature>
<feature type="domain" description="AB hydrolase-1" evidence="2">
    <location>
        <begin position="67"/>
        <end position="325"/>
    </location>
</feature>